<dbReference type="PROSITE" id="PS50847">
    <property type="entry name" value="GRAM_POS_ANCHORING"/>
    <property type="match status" value="1"/>
</dbReference>
<evidence type="ECO:0000256" key="3">
    <source>
        <dbReference type="ARBA" id="ARBA00023088"/>
    </source>
</evidence>
<keyword evidence="1" id="KW-0134">Cell wall</keyword>
<sequence length="285" mass="29153">APVVTPISTPTTTPPSTCAPITGVCRNPQNPTNIQCIVTTPTPSPTVTPTPTPTAAPGCGTACSTDADCLSTMSCINNVCRNPQNPTSSTCENQPQGGFFIRKYHDHNGNGTQDSGDEGLTWKFQWQSNNDGNWHDYQTDGNHLGEGGVVTLPDGTIVEIKEVGQTGWNPTTPSDVTLTIKANQTQLMVFGNWQGASSTPVPACGSSCSSDANCPSGMTCSGGACRNPSCTSSTSCVCATTVVYVPPSPGLPPTLPKTGGVADTLKLLGAGVGAVIVGLAGLLLL</sequence>
<dbReference type="EMBL" id="PSRQ01000005">
    <property type="protein sequence ID" value="PWU24259.1"/>
    <property type="molecule type" value="Genomic_DNA"/>
</dbReference>
<protein>
    <recommendedName>
        <fullName evidence="4">Gram-positive cocci surface proteins LPxTG domain-containing protein</fullName>
    </recommendedName>
</protein>
<evidence type="ECO:0000259" key="4">
    <source>
        <dbReference type="PROSITE" id="PS50847"/>
    </source>
</evidence>
<gene>
    <name evidence="5" type="ORF">C5B42_00180</name>
</gene>
<reference evidence="5 6" key="1">
    <citation type="submission" date="2018-02" db="EMBL/GenBank/DDBJ databases">
        <title>Genomic Reconstructions from Amazon Rainforest and Pasture Soil Reveal Novel Insights into the Physiology of Candidate Phyla in Tropical Sites.</title>
        <authorList>
            <person name="Kroeger M.E."/>
            <person name="Delmont T."/>
            <person name="Eren A.M."/>
            <person name="Guo J."/>
            <person name="Meyer K.M."/>
            <person name="Khan K."/>
            <person name="Rodrigues J.L.M."/>
            <person name="Bohannan B.J.M."/>
            <person name="Tringe S."/>
            <person name="Borges C.D."/>
            <person name="Tiedje J."/>
            <person name="Tsai S.M."/>
            <person name="Nusslein K."/>
        </authorList>
    </citation>
    <scope>NUCLEOTIDE SEQUENCE [LARGE SCALE GENOMIC DNA]</scope>
    <source>
        <strain evidence="5">Amazon FNV 2010 28 9</strain>
    </source>
</reference>
<feature type="non-terminal residue" evidence="5">
    <location>
        <position position="1"/>
    </location>
</feature>
<feature type="domain" description="Gram-positive cocci surface proteins LPxTG" evidence="4">
    <location>
        <begin position="255"/>
        <end position="285"/>
    </location>
</feature>
<evidence type="ECO:0000256" key="2">
    <source>
        <dbReference type="ARBA" id="ARBA00022525"/>
    </source>
</evidence>
<dbReference type="InterPro" id="IPR019931">
    <property type="entry name" value="LPXTG_anchor"/>
</dbReference>
<organism evidence="5 6">
    <name type="scientific">Candidatus Cerribacteria bacterium 'Amazon FNV 2010 28 9'</name>
    <dbReference type="NCBI Taxonomy" id="2081795"/>
    <lineage>
        <taxon>Bacteria</taxon>
        <taxon>Candidatus Cerribacteria</taxon>
    </lineage>
</organism>
<keyword evidence="2" id="KW-0964">Secreted</keyword>
<accession>A0A317JVD1</accession>
<evidence type="ECO:0000256" key="1">
    <source>
        <dbReference type="ARBA" id="ARBA00022512"/>
    </source>
</evidence>
<dbReference type="AlphaFoldDB" id="A0A317JVD1"/>
<keyword evidence="3" id="KW-0572">Peptidoglycan-anchor</keyword>
<dbReference type="Proteomes" id="UP000246104">
    <property type="component" value="Unassembled WGS sequence"/>
</dbReference>
<evidence type="ECO:0000313" key="5">
    <source>
        <dbReference type="EMBL" id="PWU24259.1"/>
    </source>
</evidence>
<evidence type="ECO:0000313" key="6">
    <source>
        <dbReference type="Proteomes" id="UP000246104"/>
    </source>
</evidence>
<comment type="caution">
    <text evidence="5">The sequence shown here is derived from an EMBL/GenBank/DDBJ whole genome shotgun (WGS) entry which is preliminary data.</text>
</comment>
<proteinExistence type="predicted"/>
<name>A0A317JVD1_9BACT</name>